<dbReference type="PANTHER" id="PTHR37984">
    <property type="entry name" value="PROTEIN CBG26694"/>
    <property type="match status" value="1"/>
</dbReference>
<dbReference type="Proteomes" id="UP001652660">
    <property type="component" value="Chromosome 2e"/>
</dbReference>
<dbReference type="Pfam" id="PF00078">
    <property type="entry name" value="RVT_1"/>
    <property type="match status" value="1"/>
</dbReference>
<dbReference type="CDD" id="cd01647">
    <property type="entry name" value="RT_LTR"/>
    <property type="match status" value="1"/>
</dbReference>
<dbReference type="SUPFAM" id="SSF50630">
    <property type="entry name" value="Acid proteases"/>
    <property type="match status" value="1"/>
</dbReference>
<evidence type="ECO:0000313" key="11">
    <source>
        <dbReference type="Proteomes" id="UP001652660"/>
    </source>
</evidence>
<dbReference type="SMART" id="SM00343">
    <property type="entry name" value="ZnF_C2HC"/>
    <property type="match status" value="2"/>
</dbReference>
<feature type="compositionally biased region" description="Polar residues" evidence="9">
    <location>
        <begin position="285"/>
        <end position="295"/>
    </location>
</feature>
<keyword evidence="11" id="KW-1185">Reference proteome</keyword>
<keyword evidence="7" id="KW-0238">DNA-binding</keyword>
<protein>
    <recommendedName>
        <fullName evidence="10">CCHC-type domain-containing protein</fullName>
    </recommendedName>
</protein>
<keyword evidence="3" id="KW-0548">Nucleotidyltransferase</keyword>
<keyword evidence="6" id="KW-0255">Endonuclease</keyword>
<dbReference type="InterPro" id="IPR041577">
    <property type="entry name" value="RT_RNaseH_2"/>
</dbReference>
<feature type="compositionally biased region" description="Gly residues" evidence="9">
    <location>
        <begin position="267"/>
        <end position="277"/>
    </location>
</feature>
<evidence type="ECO:0000256" key="3">
    <source>
        <dbReference type="ARBA" id="ARBA00022695"/>
    </source>
</evidence>
<dbReference type="Gene3D" id="3.30.70.270">
    <property type="match status" value="2"/>
</dbReference>
<dbReference type="RefSeq" id="XP_071933809.1">
    <property type="nucleotide sequence ID" value="XM_072077708.1"/>
</dbReference>
<dbReference type="CDD" id="cd00303">
    <property type="entry name" value="retropepsin_like"/>
    <property type="match status" value="1"/>
</dbReference>
<dbReference type="Gene3D" id="2.40.70.10">
    <property type="entry name" value="Acid Proteases"/>
    <property type="match status" value="1"/>
</dbReference>
<dbReference type="Pfam" id="PF03732">
    <property type="entry name" value="Retrotrans_gag"/>
    <property type="match status" value="1"/>
</dbReference>
<dbReference type="GeneID" id="113729149"/>
<name>A0ABM4WPV2_COFAR</name>
<feature type="region of interest" description="Disordered" evidence="9">
    <location>
        <begin position="215"/>
        <end position="298"/>
    </location>
</feature>
<keyword evidence="2" id="KW-0808">Transferase</keyword>
<dbReference type="Gene3D" id="4.10.60.10">
    <property type="entry name" value="Zinc finger, CCHC-type"/>
    <property type="match status" value="1"/>
</dbReference>
<evidence type="ECO:0000256" key="5">
    <source>
        <dbReference type="ARBA" id="ARBA00022750"/>
    </source>
</evidence>
<dbReference type="InterPro" id="IPR050951">
    <property type="entry name" value="Retrovirus_Pol_polyprotein"/>
</dbReference>
<dbReference type="InterPro" id="IPR001878">
    <property type="entry name" value="Znf_CCHC"/>
</dbReference>
<organism evidence="11 12">
    <name type="scientific">Coffea arabica</name>
    <name type="common">Arabian coffee</name>
    <dbReference type="NCBI Taxonomy" id="13443"/>
    <lineage>
        <taxon>Eukaryota</taxon>
        <taxon>Viridiplantae</taxon>
        <taxon>Streptophyta</taxon>
        <taxon>Embryophyta</taxon>
        <taxon>Tracheophyta</taxon>
        <taxon>Spermatophyta</taxon>
        <taxon>Magnoliopsida</taxon>
        <taxon>eudicotyledons</taxon>
        <taxon>Gunneridae</taxon>
        <taxon>Pentapetalae</taxon>
        <taxon>asterids</taxon>
        <taxon>lamiids</taxon>
        <taxon>Gentianales</taxon>
        <taxon>Rubiaceae</taxon>
        <taxon>Ixoroideae</taxon>
        <taxon>Gardenieae complex</taxon>
        <taxon>Bertiereae - Coffeeae clade</taxon>
        <taxon>Coffeeae</taxon>
        <taxon>Coffea</taxon>
    </lineage>
</organism>
<keyword evidence="1" id="KW-0645">Protease</keyword>
<feature type="region of interest" description="Disordered" evidence="9">
    <location>
        <begin position="328"/>
        <end position="352"/>
    </location>
</feature>
<feature type="compositionally biased region" description="Basic and acidic residues" evidence="9">
    <location>
        <begin position="9"/>
        <end position="20"/>
    </location>
</feature>
<feature type="region of interest" description="Disordered" evidence="9">
    <location>
        <begin position="1"/>
        <end position="32"/>
    </location>
</feature>
<dbReference type="Pfam" id="PF17919">
    <property type="entry name" value="RT_RNaseH_2"/>
    <property type="match status" value="1"/>
</dbReference>
<dbReference type="SUPFAM" id="SSF56672">
    <property type="entry name" value="DNA/RNA polymerases"/>
    <property type="match status" value="1"/>
</dbReference>
<dbReference type="SUPFAM" id="SSF57756">
    <property type="entry name" value="Retrovirus zinc finger-like domains"/>
    <property type="match status" value="1"/>
</dbReference>
<reference evidence="12" key="1">
    <citation type="submission" date="2025-08" db="UniProtKB">
        <authorList>
            <consortium name="RefSeq"/>
        </authorList>
    </citation>
    <scope>IDENTIFICATION</scope>
    <source>
        <tissue evidence="12">Leaves</tissue>
    </source>
</reference>
<evidence type="ECO:0000259" key="10">
    <source>
        <dbReference type="SMART" id="SM00343"/>
    </source>
</evidence>
<dbReference type="Gene3D" id="3.10.10.10">
    <property type="entry name" value="HIV Type 1 Reverse Transcriptase, subunit A, domain 1"/>
    <property type="match status" value="1"/>
</dbReference>
<dbReference type="PANTHER" id="PTHR37984:SF5">
    <property type="entry name" value="PROTEIN NYNRIN-LIKE"/>
    <property type="match status" value="1"/>
</dbReference>
<dbReference type="InterPro" id="IPR000477">
    <property type="entry name" value="RT_dom"/>
</dbReference>
<evidence type="ECO:0000256" key="6">
    <source>
        <dbReference type="ARBA" id="ARBA00022759"/>
    </source>
</evidence>
<dbReference type="Pfam" id="PF08284">
    <property type="entry name" value="RVP_2"/>
    <property type="match status" value="1"/>
</dbReference>
<sequence>MGRGRPTRQHPEAGGDREPEVNQDQGQEGMAGDQVATAINRITDVLERLTEHQASGQVHHQGGLADTEDRALERFLKFGPPKFYGGPEPEIAEGWWKRISDIFAALNYAEERQVTFAAFQFEGAARSWWNLIEDDFIKCRQEAMSVAEYEVQFTKLSRFAPELIATEQRRERRFVQGLNVEIQEGLAAVRTDTFADAVERAQRVEVARAQVKSFQAKKRFAPSSSREPTYGNAPPAKIGRGTSGVNSPGAPRGALARGTGARSAGGRDNGARGGPNGRGQPRNASQGGRVTTPQENCGYCKRPGHTVDGCWRKQGKCLKCGSSEHQISGCPKMQDDGTLNARPTNSGDSRPKVPARVYAIDDQPVPDSSEVVEGTLLIFHRLARVLIDRGATKPFVNPTFMSRIDVKPVRLPFDLEVRTPMGNNNMITSLAYKNCEFWIGERKMLVDLISLDIKGYDVIIGMDFLAHHHAKLDCRAKVLELRIPGEATLKLDVKGRLASSAMISGIRARKMLHKGAQGFLAFLINAPSDQVKLEDVPVVREFLDVFPEELKTLPPEREVEFKIDLVLGTAPISKTPYRMAPAELKELKIQLQLDLRQGYYQLKIKKEDIPKTTFNTRYGYFEFTVMPFGLTSAPAAFMDLMQRVFKKYLDQFVVVFIDDILIYSKTREEHVKHLELVLQILREHKLYAKFSKCEFWLEEISFLGHKVSEEGIAVDPAKVEAVMLWKQPETPTEVRSFLGLAGYYRRFIKDFSKIVGPMTELTKKGNKFIWTPKCESSFRELKKRLTSAPFLVLPDGGEGYVVYSDASREGLGCVLMQKDDDAGVREELKKLTISNQGTAPSENDSEEDQNQDSPAREDNNSDNAIPNDLPRAWKFVQNHPKELIIGDPSEKVRTCSSSRQLIDNFALVSHFEPKNVVDALNDESWILAMEEELNQFERNKVWTLVAIPQDHPIIGTKWVFRNKMNDKGGETWMESGYESDLYVWGSRESDLYVRGSQVNFSMGYGKFSDGESLKGYGYHSEGEL</sequence>
<keyword evidence="4" id="KW-0540">Nuclease</keyword>
<gene>
    <name evidence="12" type="primary">LOC113729149</name>
</gene>
<dbReference type="InterPro" id="IPR021109">
    <property type="entry name" value="Peptidase_aspartic_dom_sf"/>
</dbReference>
<feature type="domain" description="CCHC-type" evidence="10">
    <location>
        <begin position="296"/>
        <end position="312"/>
    </location>
</feature>
<keyword evidence="5" id="KW-0064">Aspartyl protease</keyword>
<keyword evidence="6" id="KW-0378">Hydrolase</keyword>
<evidence type="ECO:0000256" key="8">
    <source>
        <dbReference type="ARBA" id="ARBA00023268"/>
    </source>
</evidence>
<feature type="compositionally biased region" description="Polar residues" evidence="9">
    <location>
        <begin position="833"/>
        <end position="842"/>
    </location>
</feature>
<dbReference type="InterPro" id="IPR043502">
    <property type="entry name" value="DNA/RNA_pol_sf"/>
</dbReference>
<evidence type="ECO:0000256" key="7">
    <source>
        <dbReference type="ARBA" id="ARBA00023125"/>
    </source>
</evidence>
<evidence type="ECO:0000256" key="9">
    <source>
        <dbReference type="SAM" id="MobiDB-lite"/>
    </source>
</evidence>
<dbReference type="InterPro" id="IPR005162">
    <property type="entry name" value="Retrotrans_gag_dom"/>
</dbReference>
<accession>A0ABM4WPV2</accession>
<proteinExistence type="predicted"/>
<dbReference type="InterPro" id="IPR043128">
    <property type="entry name" value="Rev_trsase/Diguanyl_cyclase"/>
</dbReference>
<keyword evidence="8" id="KW-0511">Multifunctional enzyme</keyword>
<evidence type="ECO:0000256" key="2">
    <source>
        <dbReference type="ARBA" id="ARBA00022679"/>
    </source>
</evidence>
<dbReference type="InterPro" id="IPR036875">
    <property type="entry name" value="Znf_CCHC_sf"/>
</dbReference>
<evidence type="ECO:0000256" key="1">
    <source>
        <dbReference type="ARBA" id="ARBA00022670"/>
    </source>
</evidence>
<evidence type="ECO:0000313" key="12">
    <source>
        <dbReference type="RefSeq" id="XP_071933809.1"/>
    </source>
</evidence>
<feature type="compositionally biased region" description="Low complexity" evidence="9">
    <location>
        <begin position="249"/>
        <end position="266"/>
    </location>
</feature>
<evidence type="ECO:0000256" key="4">
    <source>
        <dbReference type="ARBA" id="ARBA00022722"/>
    </source>
</evidence>
<feature type="domain" description="CCHC-type" evidence="10">
    <location>
        <begin position="316"/>
        <end position="332"/>
    </location>
</feature>
<feature type="region of interest" description="Disordered" evidence="9">
    <location>
        <begin position="833"/>
        <end position="868"/>
    </location>
</feature>